<keyword evidence="7" id="KW-0315">Glutamine amidotransferase</keyword>
<dbReference type="Pfam" id="PF00156">
    <property type="entry name" value="Pribosyltran"/>
    <property type="match status" value="1"/>
</dbReference>
<evidence type="ECO:0000256" key="6">
    <source>
        <dbReference type="ARBA" id="ARBA00022755"/>
    </source>
</evidence>
<evidence type="ECO:0000256" key="8">
    <source>
        <dbReference type="PIRNR" id="PIRNR000485"/>
    </source>
</evidence>
<keyword evidence="10" id="KW-0479">Metal-binding</keyword>
<dbReference type="InterPro" id="IPR029055">
    <property type="entry name" value="Ntn_hydrolases_N"/>
</dbReference>
<feature type="region of interest" description="Disordered" evidence="11">
    <location>
        <begin position="534"/>
        <end position="590"/>
    </location>
</feature>
<organism evidence="13 14">
    <name type="scientific">Amylocarpus encephaloides</name>
    <dbReference type="NCBI Taxonomy" id="45428"/>
    <lineage>
        <taxon>Eukaryota</taxon>
        <taxon>Fungi</taxon>
        <taxon>Dikarya</taxon>
        <taxon>Ascomycota</taxon>
        <taxon>Pezizomycotina</taxon>
        <taxon>Leotiomycetes</taxon>
        <taxon>Helotiales</taxon>
        <taxon>Helotiales incertae sedis</taxon>
        <taxon>Amylocarpus</taxon>
    </lineage>
</organism>
<keyword evidence="5 8" id="KW-0808">Transferase</keyword>
<dbReference type="InterPro" id="IPR000836">
    <property type="entry name" value="PRTase_dom"/>
</dbReference>
<evidence type="ECO:0000259" key="12">
    <source>
        <dbReference type="PROSITE" id="PS51278"/>
    </source>
</evidence>
<feature type="binding site" evidence="10">
    <location>
        <position position="381"/>
    </location>
    <ligand>
        <name>Mg(2+)</name>
        <dbReference type="ChEBI" id="CHEBI:18420"/>
    </ligand>
</feature>
<dbReference type="NCBIfam" id="TIGR01134">
    <property type="entry name" value="purF"/>
    <property type="match status" value="1"/>
</dbReference>
<dbReference type="EC" id="2.4.2.14" evidence="3 8"/>
<keyword evidence="6 8" id="KW-0658">Purine biosynthesis</keyword>
<dbReference type="InterPro" id="IPR017932">
    <property type="entry name" value="GATase_2_dom"/>
</dbReference>
<evidence type="ECO:0000313" key="13">
    <source>
        <dbReference type="EMBL" id="KAG9236083.1"/>
    </source>
</evidence>
<sequence length="590" mass="64187">MCGILGLLLGDLDDPSSTTAAADLHDALYYLQHRGQDACGIATCASGGRIYQCKGNGMAARVFSDGSRVQDLPGFMGLGHLRYPTAGSSASAEAQPFYVNSPYGITFAHNGNLINAEDLRKYLDREAHRHINTDSDSELMLNIFANELNETGKARVNSEDLFKSLRGMYGKCVGGWACVAMLAGFGILGFRDPYGIRPLVLGSRPSGTVHGAMDYMMASESVALRQLGFGDIVDILPGQAVIIRKGSTPEFRQVVPQLAYSPDIFEYVYFARPDTIIDGISVQQSRMNMGYKLADTLIRTLGEAAIKEIDVVIPIPETSNTSAASLSERLKIPYCQGFVKNRYVFRTFIMPGQGARQKSVRRKLSAIPSEFAGRTVLLVDDSIVRGTTSREIVSMAREAGAKKVIFASSSPPITHAHIYGIDLASPKELVAHNRDRRDIARHIGAEEVIYQSLADLIAACAELSPRGPTQEFEVGVFCGKYVTPVTDGYFEHLERLRGENKKLKVLEGAKEALLNGQAGEKELELITNGASVTADGQVLPDGDGLPGGTGDTNGHARRKRERENSHTPPVRDRQDISLHNFANEPARGYE</sequence>
<dbReference type="GO" id="GO:0004044">
    <property type="term" value="F:amidophosphoribosyltransferase activity"/>
    <property type="evidence" value="ECO:0007669"/>
    <property type="project" value="UniProtKB-EC"/>
</dbReference>
<dbReference type="SUPFAM" id="SSF53271">
    <property type="entry name" value="PRTase-like"/>
    <property type="match status" value="1"/>
</dbReference>
<name>A0A9P8C6U4_9HELO</name>
<dbReference type="HAMAP" id="MF_01931">
    <property type="entry name" value="PurF"/>
    <property type="match status" value="1"/>
</dbReference>
<keyword evidence="4 8" id="KW-0328">Glycosyltransferase</keyword>
<comment type="caution">
    <text evidence="13">The sequence shown here is derived from an EMBL/GenBank/DDBJ whole genome shotgun (WGS) entry which is preliminary data.</text>
</comment>
<evidence type="ECO:0000256" key="11">
    <source>
        <dbReference type="SAM" id="MobiDB-lite"/>
    </source>
</evidence>
<dbReference type="PANTHER" id="PTHR11907">
    <property type="entry name" value="AMIDOPHOSPHORIBOSYLTRANSFERASE"/>
    <property type="match status" value="1"/>
</dbReference>
<evidence type="ECO:0000313" key="14">
    <source>
        <dbReference type="Proteomes" id="UP000824998"/>
    </source>
</evidence>
<evidence type="ECO:0000256" key="3">
    <source>
        <dbReference type="ARBA" id="ARBA00011941"/>
    </source>
</evidence>
<dbReference type="PIRSF" id="PIRSF000485">
    <property type="entry name" value="Amd_phspho_trans"/>
    <property type="match status" value="1"/>
</dbReference>
<dbReference type="CDD" id="cd06223">
    <property type="entry name" value="PRTases_typeI"/>
    <property type="match status" value="1"/>
</dbReference>
<reference evidence="13" key="1">
    <citation type="journal article" date="2021" name="IMA Fungus">
        <title>Genomic characterization of three marine fungi, including Emericellopsis atlantica sp. nov. with signatures of a generalist lifestyle and marine biomass degradation.</title>
        <authorList>
            <person name="Hagestad O.C."/>
            <person name="Hou L."/>
            <person name="Andersen J.H."/>
            <person name="Hansen E.H."/>
            <person name="Altermark B."/>
            <person name="Li C."/>
            <person name="Kuhnert E."/>
            <person name="Cox R.J."/>
            <person name="Crous P.W."/>
            <person name="Spatafora J.W."/>
            <person name="Lail K."/>
            <person name="Amirebrahimi M."/>
            <person name="Lipzen A."/>
            <person name="Pangilinan J."/>
            <person name="Andreopoulos W."/>
            <person name="Hayes R.D."/>
            <person name="Ng V."/>
            <person name="Grigoriev I.V."/>
            <person name="Jackson S.A."/>
            <person name="Sutton T.D.S."/>
            <person name="Dobson A.D.W."/>
            <person name="Rama T."/>
        </authorList>
    </citation>
    <scope>NUCLEOTIDE SEQUENCE</scope>
    <source>
        <strain evidence="13">TRa018bII</strain>
    </source>
</reference>
<comment type="similarity">
    <text evidence="2 8">In the C-terminal section; belongs to the purine/pyrimidine phosphoribosyltransferase family.</text>
</comment>
<dbReference type="EMBL" id="MU251415">
    <property type="protein sequence ID" value="KAG9236083.1"/>
    <property type="molecule type" value="Genomic_DNA"/>
</dbReference>
<dbReference type="GO" id="GO:0006164">
    <property type="term" value="P:purine nucleotide biosynthetic process"/>
    <property type="evidence" value="ECO:0007669"/>
    <property type="project" value="UniProtKB-KW"/>
</dbReference>
<keyword evidence="10" id="KW-0460">Magnesium</keyword>
<evidence type="ECO:0000256" key="1">
    <source>
        <dbReference type="ARBA" id="ARBA00005209"/>
    </source>
</evidence>
<dbReference type="Gene3D" id="3.60.20.10">
    <property type="entry name" value="Glutamine Phosphoribosylpyrophosphate, subunit 1, domain 1"/>
    <property type="match status" value="1"/>
</dbReference>
<accession>A0A9P8C6U4</accession>
<protein>
    <recommendedName>
        <fullName evidence="3 8">Amidophosphoribosyltransferase</fullName>
        <shortName evidence="8">ATase</shortName>
        <ecNumber evidence="3 8">2.4.2.14</ecNumber>
    </recommendedName>
    <alternativeName>
        <fullName evidence="8">Glutamine phosphoribosylpyrophosphate amidotransferase</fullName>
    </alternativeName>
</protein>
<comment type="cofactor">
    <cofactor evidence="10">
        <name>Mg(2+)</name>
        <dbReference type="ChEBI" id="CHEBI:18420"/>
    </cofactor>
    <text evidence="10">Binds 1 Mg(2+) ion per subunit.</text>
</comment>
<evidence type="ECO:0000256" key="5">
    <source>
        <dbReference type="ARBA" id="ARBA00022679"/>
    </source>
</evidence>
<evidence type="ECO:0000256" key="2">
    <source>
        <dbReference type="ARBA" id="ARBA00010138"/>
    </source>
</evidence>
<feature type="compositionally biased region" description="Basic and acidic residues" evidence="11">
    <location>
        <begin position="561"/>
        <end position="576"/>
    </location>
</feature>
<dbReference type="SUPFAM" id="SSF56235">
    <property type="entry name" value="N-terminal nucleophile aminohydrolases (Ntn hydrolases)"/>
    <property type="match status" value="1"/>
</dbReference>
<evidence type="ECO:0000256" key="7">
    <source>
        <dbReference type="ARBA" id="ARBA00022962"/>
    </source>
</evidence>
<feature type="binding site" evidence="10">
    <location>
        <position position="380"/>
    </location>
    <ligand>
        <name>Mg(2+)</name>
        <dbReference type="ChEBI" id="CHEBI:18420"/>
    </ligand>
</feature>
<dbReference type="InterPro" id="IPR029057">
    <property type="entry name" value="PRTase-like"/>
</dbReference>
<dbReference type="GO" id="GO:0009113">
    <property type="term" value="P:purine nucleobase biosynthetic process"/>
    <property type="evidence" value="ECO:0007669"/>
    <property type="project" value="InterPro"/>
</dbReference>
<gene>
    <name evidence="13" type="ORF">BJ875DRAFT_245799</name>
</gene>
<dbReference type="OrthoDB" id="191723at2759"/>
<dbReference type="GO" id="GO:0046872">
    <property type="term" value="F:metal ion binding"/>
    <property type="evidence" value="ECO:0007669"/>
    <property type="project" value="UniProtKB-KW"/>
</dbReference>
<dbReference type="Gene3D" id="3.40.50.2020">
    <property type="match status" value="1"/>
</dbReference>
<keyword evidence="14" id="KW-1185">Reference proteome</keyword>
<dbReference type="Pfam" id="PF13522">
    <property type="entry name" value="GATase_6"/>
    <property type="match status" value="1"/>
</dbReference>
<evidence type="ECO:0000256" key="9">
    <source>
        <dbReference type="PIRSR" id="PIRSR000485-1"/>
    </source>
</evidence>
<comment type="catalytic activity">
    <reaction evidence="8">
        <text>5-phospho-beta-D-ribosylamine + L-glutamate + diphosphate = 5-phospho-alpha-D-ribose 1-diphosphate + L-glutamine + H2O</text>
        <dbReference type="Rhea" id="RHEA:14905"/>
        <dbReference type="ChEBI" id="CHEBI:15377"/>
        <dbReference type="ChEBI" id="CHEBI:29985"/>
        <dbReference type="ChEBI" id="CHEBI:33019"/>
        <dbReference type="ChEBI" id="CHEBI:58017"/>
        <dbReference type="ChEBI" id="CHEBI:58359"/>
        <dbReference type="ChEBI" id="CHEBI:58681"/>
        <dbReference type="EC" id="2.4.2.14"/>
    </reaction>
</comment>
<dbReference type="Proteomes" id="UP000824998">
    <property type="component" value="Unassembled WGS sequence"/>
</dbReference>
<comment type="pathway">
    <text evidence="1 8">Purine metabolism; IMP biosynthesis via de novo pathway; N(1)-(5-phospho-D-ribosyl)glycinamide from 5-phospho-alpha-D-ribose 1-diphosphate: step 1/2.</text>
</comment>
<feature type="active site" description="Nucleophile" evidence="9">
    <location>
        <position position="2"/>
    </location>
</feature>
<proteinExistence type="inferred from homology"/>
<dbReference type="InterPro" id="IPR005854">
    <property type="entry name" value="PurF"/>
</dbReference>
<dbReference type="PROSITE" id="PS51278">
    <property type="entry name" value="GATASE_TYPE_2"/>
    <property type="match status" value="1"/>
</dbReference>
<evidence type="ECO:0000256" key="4">
    <source>
        <dbReference type="ARBA" id="ARBA00022676"/>
    </source>
</evidence>
<feature type="binding site" evidence="10">
    <location>
        <position position="318"/>
    </location>
    <ligand>
        <name>Mg(2+)</name>
        <dbReference type="ChEBI" id="CHEBI:18420"/>
    </ligand>
</feature>
<evidence type="ECO:0000256" key="10">
    <source>
        <dbReference type="PIRSR" id="PIRSR000485-2"/>
    </source>
</evidence>
<feature type="domain" description="Glutamine amidotransferase type-2" evidence="12">
    <location>
        <begin position="2"/>
        <end position="246"/>
    </location>
</feature>
<dbReference type="AlphaFoldDB" id="A0A9P8C6U4"/>